<keyword evidence="3" id="KW-1185">Reference proteome</keyword>
<reference evidence="2 3" key="1">
    <citation type="submission" date="2016-08" db="EMBL/GenBank/DDBJ databases">
        <title>Whole genome shotgun sequence of Pichia membranifaciens KS47-1.</title>
        <authorList>
            <person name="Konishi M."/>
            <person name="Ishida M."/>
            <person name="Arakawa T."/>
            <person name="Kato Y."/>
            <person name="Horiuchi J."/>
        </authorList>
    </citation>
    <scope>NUCLEOTIDE SEQUENCE [LARGE SCALE GENOMIC DNA]</scope>
    <source>
        <strain evidence="2 3">KS47-1</strain>
    </source>
</reference>
<accession>A0A1Q2YL10</accession>
<feature type="region of interest" description="Disordered" evidence="1">
    <location>
        <begin position="16"/>
        <end position="77"/>
    </location>
</feature>
<protein>
    <submittedName>
        <fullName evidence="2">Uncharacterized protein</fullName>
    </submittedName>
</protein>
<gene>
    <name evidence="2" type="ORF">PMKS-003740</name>
</gene>
<sequence>MNTQGEILDTSLLAWLEGHADGQEGESADDGATDPDGHARATLLAEPVGHGSKGARDTAGNQAEGDACGTGPGGEHLRGVGVQAGVVDVDEEVGGRAKAGIGARSDVNVQEVVEYRVRDADEEPRGENQAGGPDDKLVGEEDLDVGPGGVPDLPECNREACGLAGVKVGLLDFTASFELFQCQRARSVVLSGNLHDNLVGLLVSAGGDKKLGRLTHSQHEQTQQCSAKHDSGVRVPAVSPASVHPGGAVVWVGAGVVGKKGP</sequence>
<name>A0A1Q2YL10_9ASCO</name>
<proteinExistence type="predicted"/>
<feature type="region of interest" description="Disordered" evidence="1">
    <location>
        <begin position="117"/>
        <end position="151"/>
    </location>
</feature>
<feature type="compositionally biased region" description="Basic and acidic residues" evidence="1">
    <location>
        <begin position="117"/>
        <end position="126"/>
    </location>
</feature>
<dbReference type="AlphaFoldDB" id="A0A1Q2YL10"/>
<dbReference type="Proteomes" id="UP000186136">
    <property type="component" value="Unassembled WGS sequence"/>
</dbReference>
<evidence type="ECO:0000313" key="2">
    <source>
        <dbReference type="EMBL" id="GAV30230.1"/>
    </source>
</evidence>
<evidence type="ECO:0000256" key="1">
    <source>
        <dbReference type="SAM" id="MobiDB-lite"/>
    </source>
</evidence>
<organism evidence="2 3">
    <name type="scientific">Pichia membranifaciens</name>
    <dbReference type="NCBI Taxonomy" id="4926"/>
    <lineage>
        <taxon>Eukaryota</taxon>
        <taxon>Fungi</taxon>
        <taxon>Dikarya</taxon>
        <taxon>Ascomycota</taxon>
        <taxon>Saccharomycotina</taxon>
        <taxon>Pichiomycetes</taxon>
        <taxon>Pichiales</taxon>
        <taxon>Pichiaceae</taxon>
        <taxon>Pichia</taxon>
    </lineage>
</organism>
<comment type="caution">
    <text evidence="2">The sequence shown here is derived from an EMBL/GenBank/DDBJ whole genome shotgun (WGS) entry which is preliminary data.</text>
</comment>
<feature type="compositionally biased region" description="Acidic residues" evidence="1">
    <location>
        <begin position="23"/>
        <end position="33"/>
    </location>
</feature>
<evidence type="ECO:0000313" key="3">
    <source>
        <dbReference type="Proteomes" id="UP000186136"/>
    </source>
</evidence>
<dbReference type="EMBL" id="BDGI01000164">
    <property type="protein sequence ID" value="GAV30230.1"/>
    <property type="molecule type" value="Genomic_DNA"/>
</dbReference>